<dbReference type="NCBIfam" id="TIGR00336">
    <property type="entry name" value="pyrE"/>
    <property type="match status" value="1"/>
</dbReference>
<dbReference type="PANTHER" id="PTHR46683:SF1">
    <property type="entry name" value="OROTATE PHOSPHORIBOSYLTRANSFERASE 1-RELATED"/>
    <property type="match status" value="1"/>
</dbReference>
<dbReference type="GO" id="GO:0004588">
    <property type="term" value="F:orotate phosphoribosyltransferase activity"/>
    <property type="evidence" value="ECO:0007669"/>
    <property type="project" value="UniProtKB-UniRule"/>
</dbReference>
<dbReference type="InterPro" id="IPR023031">
    <property type="entry name" value="OPRT"/>
</dbReference>
<dbReference type="InterPro" id="IPR029057">
    <property type="entry name" value="PRTase-like"/>
</dbReference>
<evidence type="ECO:0000256" key="1">
    <source>
        <dbReference type="ARBA" id="ARBA00003769"/>
    </source>
</evidence>
<feature type="binding site" evidence="9">
    <location>
        <begin position="34"/>
        <end position="35"/>
    </location>
    <ligand>
        <name>orotate</name>
        <dbReference type="ChEBI" id="CHEBI:30839"/>
    </ligand>
</feature>
<dbReference type="InterPro" id="IPR004467">
    <property type="entry name" value="Or_phspho_trans_dom"/>
</dbReference>
<dbReference type="GO" id="GO:0044205">
    <property type="term" value="P:'de novo' UMP biosynthetic process"/>
    <property type="evidence" value="ECO:0007669"/>
    <property type="project" value="UniProtKB-UniRule"/>
</dbReference>
<comment type="subunit">
    <text evidence="4 9">Homodimer.</text>
</comment>
<dbReference type="RefSeq" id="WP_058528669.1">
    <property type="nucleotide sequence ID" value="NZ_CAAAHZ010000007.1"/>
</dbReference>
<dbReference type="STRING" id="45068.Llon_0657"/>
<comment type="cofactor">
    <cofactor evidence="9">
        <name>Mg(2+)</name>
        <dbReference type="ChEBI" id="CHEBI:18420"/>
    </cofactor>
</comment>
<feature type="binding site" description="in other chain" evidence="9">
    <location>
        <begin position="123"/>
        <end position="131"/>
    </location>
    <ligand>
        <name>5-phospho-alpha-D-ribose 1-diphosphate</name>
        <dbReference type="ChEBI" id="CHEBI:58017"/>
        <note>ligand shared between dimeric partners</note>
    </ligand>
</feature>
<organism evidence="10 11">
    <name type="scientific">Legionella londiniensis</name>
    <dbReference type="NCBI Taxonomy" id="45068"/>
    <lineage>
        <taxon>Bacteria</taxon>
        <taxon>Pseudomonadati</taxon>
        <taxon>Pseudomonadota</taxon>
        <taxon>Gammaproteobacteria</taxon>
        <taxon>Legionellales</taxon>
        <taxon>Legionellaceae</taxon>
        <taxon>Legionella</taxon>
    </lineage>
</organism>
<dbReference type="PATRIC" id="fig|45068.5.peg.704"/>
<comment type="caution">
    <text evidence="10">The sequence shown here is derived from an EMBL/GenBank/DDBJ whole genome shotgun (WGS) entry which is preliminary data.</text>
</comment>
<evidence type="ECO:0000256" key="8">
    <source>
        <dbReference type="ARBA" id="ARBA00022975"/>
    </source>
</evidence>
<feature type="binding site" description="in other chain" evidence="9">
    <location>
        <position position="99"/>
    </location>
    <ligand>
        <name>5-phospho-alpha-D-ribose 1-diphosphate</name>
        <dbReference type="ChEBI" id="CHEBI:58017"/>
        <note>ligand shared between dimeric partners</note>
    </ligand>
</feature>
<dbReference type="AlphaFoldDB" id="A0A0W0VQK1"/>
<evidence type="ECO:0000256" key="3">
    <source>
        <dbReference type="ARBA" id="ARBA00006340"/>
    </source>
</evidence>
<evidence type="ECO:0000256" key="4">
    <source>
        <dbReference type="ARBA" id="ARBA00011738"/>
    </source>
</evidence>
<evidence type="ECO:0000256" key="6">
    <source>
        <dbReference type="ARBA" id="ARBA00022676"/>
    </source>
</evidence>
<dbReference type="UniPathway" id="UPA00070">
    <property type="reaction ID" value="UER00119"/>
</dbReference>
<dbReference type="HAMAP" id="MF_01208">
    <property type="entry name" value="PyrE"/>
    <property type="match status" value="1"/>
</dbReference>
<dbReference type="GO" id="GO:0006207">
    <property type="term" value="P:'de novo' pyrimidine nucleobase biosynthetic process"/>
    <property type="evidence" value="ECO:0007669"/>
    <property type="project" value="TreeGrafter"/>
</dbReference>
<feature type="binding site" evidence="9">
    <location>
        <position position="98"/>
    </location>
    <ligand>
        <name>5-phospho-alpha-D-ribose 1-diphosphate</name>
        <dbReference type="ChEBI" id="CHEBI:58017"/>
        <note>ligand shared between dimeric partners</note>
    </ligand>
</feature>
<sequence length="211" mass="23067">MNDVKDAFIKLAIESKALKFGSFQLKSGRNSPYFFNAGLFYDGTAIQKIGDFYAQIIMANQLDIQHLFGPAYKGIPLATATAVALAKLGLNVTVTFNRKETKSHGEGGNLIGAPLSGNTAIIDDVITAGTAFREAQKQIKENGGTLTSVLIALNRSERGESKLSAIQEIEQQNIKVFSIITFFDLIDYLKSEGEYAKVQEMLAYYDQYGCA</sequence>
<dbReference type="OrthoDB" id="9779060at2"/>
<feature type="binding site" evidence="9">
    <location>
        <position position="104"/>
    </location>
    <ligand>
        <name>5-phospho-alpha-D-ribose 1-diphosphate</name>
        <dbReference type="ChEBI" id="CHEBI:58017"/>
        <note>ligand shared between dimeric partners</note>
    </ligand>
</feature>
<evidence type="ECO:0000256" key="5">
    <source>
        <dbReference type="ARBA" id="ARBA00011971"/>
    </source>
</evidence>
<evidence type="ECO:0000313" key="10">
    <source>
        <dbReference type="EMBL" id="KTD22439.1"/>
    </source>
</evidence>
<comment type="function">
    <text evidence="1 9">Catalyzes the transfer of a ribosyl phosphate group from 5-phosphoribose 1-diphosphate to orotate, leading to the formation of orotidine monophosphate (OMP).</text>
</comment>
<keyword evidence="11" id="KW-1185">Reference proteome</keyword>
<keyword evidence="9" id="KW-0460">Magnesium</keyword>
<dbReference type="GO" id="GO:0005737">
    <property type="term" value="C:cytoplasm"/>
    <property type="evidence" value="ECO:0007669"/>
    <property type="project" value="TreeGrafter"/>
</dbReference>
<evidence type="ECO:0000256" key="2">
    <source>
        <dbReference type="ARBA" id="ARBA00004889"/>
    </source>
</evidence>
<dbReference type="InterPro" id="IPR000836">
    <property type="entry name" value="PRTase_dom"/>
</dbReference>
<protein>
    <recommendedName>
        <fullName evidence="5 9">Orotate phosphoribosyltransferase</fullName>
        <shortName evidence="9">OPRT</shortName>
        <shortName evidence="9">OPRTase</shortName>
        <ecNumber evidence="5 9">2.4.2.10</ecNumber>
    </recommendedName>
</protein>
<keyword evidence="8 9" id="KW-0665">Pyrimidine biosynthesis</keyword>
<reference evidence="10 11" key="1">
    <citation type="submission" date="2015-11" db="EMBL/GenBank/DDBJ databases">
        <title>Genomic analysis of 38 Legionella species identifies large and diverse effector repertoires.</title>
        <authorList>
            <person name="Burstein D."/>
            <person name="Amaro F."/>
            <person name="Zusman T."/>
            <person name="Lifshitz Z."/>
            <person name="Cohen O."/>
            <person name="Gilbert J.A."/>
            <person name="Pupko T."/>
            <person name="Shuman H.A."/>
            <person name="Segal G."/>
        </authorList>
    </citation>
    <scope>NUCLEOTIDE SEQUENCE [LARGE SCALE GENOMIC DNA]</scope>
    <source>
        <strain evidence="10 11">ATCC 49505</strain>
    </source>
</reference>
<dbReference type="PANTHER" id="PTHR46683">
    <property type="entry name" value="OROTATE PHOSPHORIBOSYLTRANSFERASE 1-RELATED"/>
    <property type="match status" value="1"/>
</dbReference>
<dbReference type="FunFam" id="3.40.50.2020:FF:000008">
    <property type="entry name" value="Orotate phosphoribosyltransferase"/>
    <property type="match status" value="1"/>
</dbReference>
<accession>A0A0W0VQK1</accession>
<keyword evidence="6 9" id="KW-0328">Glycosyltransferase</keyword>
<comment type="pathway">
    <text evidence="2 9">Pyrimidine metabolism; UMP biosynthesis via de novo pathway; UMP from orotate: step 1/2.</text>
</comment>
<evidence type="ECO:0000256" key="9">
    <source>
        <dbReference type="HAMAP-Rule" id="MF_01208"/>
    </source>
</evidence>
<dbReference type="GO" id="GO:0000287">
    <property type="term" value="F:magnesium ion binding"/>
    <property type="evidence" value="ECO:0007669"/>
    <property type="project" value="UniProtKB-UniRule"/>
</dbReference>
<feature type="binding site" description="in other chain" evidence="9">
    <location>
        <begin position="72"/>
        <end position="73"/>
    </location>
    <ligand>
        <name>5-phospho-alpha-D-ribose 1-diphosphate</name>
        <dbReference type="ChEBI" id="CHEBI:58017"/>
        <note>ligand shared between dimeric partners</note>
    </ligand>
</feature>
<dbReference type="Proteomes" id="UP000054997">
    <property type="component" value="Unassembled WGS sequence"/>
</dbReference>
<feature type="binding site" evidence="9">
    <location>
        <position position="102"/>
    </location>
    <ligand>
        <name>5-phospho-alpha-D-ribose 1-diphosphate</name>
        <dbReference type="ChEBI" id="CHEBI:58017"/>
        <note>ligand shared between dimeric partners</note>
    </ligand>
</feature>
<dbReference type="EMBL" id="LNYK01000010">
    <property type="protein sequence ID" value="KTD22439.1"/>
    <property type="molecule type" value="Genomic_DNA"/>
</dbReference>
<feature type="binding site" evidence="9">
    <location>
        <position position="127"/>
    </location>
    <ligand>
        <name>orotate</name>
        <dbReference type="ChEBI" id="CHEBI:30839"/>
    </ligand>
</feature>
<dbReference type="SUPFAM" id="SSF53271">
    <property type="entry name" value="PRTase-like"/>
    <property type="match status" value="1"/>
</dbReference>
<feature type="binding site" description="in other chain" evidence="9">
    <location>
        <position position="26"/>
    </location>
    <ligand>
        <name>5-phospho-alpha-D-ribose 1-diphosphate</name>
        <dbReference type="ChEBI" id="CHEBI:58017"/>
        <note>ligand shared between dimeric partners</note>
    </ligand>
</feature>
<dbReference type="Gene3D" id="3.40.50.2020">
    <property type="match status" value="1"/>
</dbReference>
<keyword evidence="7 9" id="KW-0808">Transferase</keyword>
<gene>
    <name evidence="9 10" type="primary">pyrE</name>
    <name evidence="10" type="ORF">Llon_0657</name>
</gene>
<dbReference type="CDD" id="cd06223">
    <property type="entry name" value="PRTases_typeI"/>
    <property type="match status" value="1"/>
</dbReference>
<comment type="catalytic activity">
    <reaction evidence="9">
        <text>orotidine 5'-phosphate + diphosphate = orotate + 5-phospho-alpha-D-ribose 1-diphosphate</text>
        <dbReference type="Rhea" id="RHEA:10380"/>
        <dbReference type="ChEBI" id="CHEBI:30839"/>
        <dbReference type="ChEBI" id="CHEBI:33019"/>
        <dbReference type="ChEBI" id="CHEBI:57538"/>
        <dbReference type="ChEBI" id="CHEBI:58017"/>
        <dbReference type="EC" id="2.4.2.10"/>
    </reaction>
</comment>
<evidence type="ECO:0000256" key="7">
    <source>
        <dbReference type="ARBA" id="ARBA00022679"/>
    </source>
</evidence>
<dbReference type="EC" id="2.4.2.10" evidence="5 9"/>
<proteinExistence type="inferred from homology"/>
<feature type="binding site" evidence="9">
    <location>
        <position position="155"/>
    </location>
    <ligand>
        <name>orotate</name>
        <dbReference type="ChEBI" id="CHEBI:30839"/>
    </ligand>
</feature>
<dbReference type="GO" id="GO:0046132">
    <property type="term" value="P:pyrimidine ribonucleoside biosynthetic process"/>
    <property type="evidence" value="ECO:0007669"/>
    <property type="project" value="TreeGrafter"/>
</dbReference>
<name>A0A0W0VQK1_9GAMM</name>
<comment type="similarity">
    <text evidence="3 9">Belongs to the purine/pyrimidine phosphoribosyltransferase family. PyrE subfamily.</text>
</comment>
<evidence type="ECO:0000313" key="11">
    <source>
        <dbReference type="Proteomes" id="UP000054997"/>
    </source>
</evidence>